<dbReference type="OMA" id="DWVHEQA"/>
<reference evidence="3 4" key="2">
    <citation type="journal article" date="2012" name="PLoS Pathog.">
        <title>Diverse lifestyles and strategies of plant pathogenesis encoded in the genomes of eighteen Dothideomycetes fungi.</title>
        <authorList>
            <person name="Ohm R.A."/>
            <person name="Feau N."/>
            <person name="Henrissat B."/>
            <person name="Schoch C.L."/>
            <person name="Horwitz B.A."/>
            <person name="Barry K.W."/>
            <person name="Condon B.J."/>
            <person name="Copeland A.C."/>
            <person name="Dhillon B."/>
            <person name="Glaser F."/>
            <person name="Hesse C.N."/>
            <person name="Kosti I."/>
            <person name="LaButti K."/>
            <person name="Lindquist E.A."/>
            <person name="Lucas S."/>
            <person name="Salamov A.A."/>
            <person name="Bradshaw R.E."/>
            <person name="Ciuffetti L."/>
            <person name="Hamelin R.C."/>
            <person name="Kema G.H.J."/>
            <person name="Lawrence C."/>
            <person name="Scott J.A."/>
            <person name="Spatafora J.W."/>
            <person name="Turgeon B.G."/>
            <person name="de Wit P.J.G.M."/>
            <person name="Zhong S."/>
            <person name="Goodwin S.B."/>
            <person name="Grigoriev I.V."/>
        </authorList>
    </citation>
    <scope>NUCLEOTIDE SEQUENCE [LARGE SCALE GENOMIC DNA]</scope>
    <source>
        <strain evidence="4">NZE10 / CBS 128990</strain>
    </source>
</reference>
<proteinExistence type="predicted"/>
<gene>
    <name evidence="3" type="ORF">DOTSEDRAFT_38426</name>
</gene>
<evidence type="ECO:0000313" key="4">
    <source>
        <dbReference type="Proteomes" id="UP000016933"/>
    </source>
</evidence>
<accession>M2XI97</accession>
<keyword evidence="2" id="KW-0812">Transmembrane</keyword>
<evidence type="ECO:0000256" key="2">
    <source>
        <dbReference type="SAM" id="Phobius"/>
    </source>
</evidence>
<dbReference type="HOGENOM" id="CLU_1384131_0_0_1"/>
<sequence length="197" mass="21290">MPAAKGSGFESGTEYVPTSQGRHLKSPTKFLPSRSNKTTSPRSLPQPTQQFPKIMSHFSYLGAFATLAAYQRLSGNNEAATLYQAFYHPSKANSSDETSTLPLAIRLTQFLTSITLSLIAGGYIVGVHGHLLPASPEQSDAILTARVPETMSMVWLIAMCVIALFGVGESLGLNLRAFGTAWGEMVDWVHEQAKGEE</sequence>
<feature type="transmembrane region" description="Helical" evidence="2">
    <location>
        <begin position="152"/>
        <end position="175"/>
    </location>
</feature>
<feature type="compositionally biased region" description="Polar residues" evidence="1">
    <location>
        <begin position="33"/>
        <end position="48"/>
    </location>
</feature>
<evidence type="ECO:0000313" key="3">
    <source>
        <dbReference type="EMBL" id="EME39197.1"/>
    </source>
</evidence>
<feature type="region of interest" description="Disordered" evidence="1">
    <location>
        <begin position="1"/>
        <end position="48"/>
    </location>
</feature>
<keyword evidence="4" id="KW-1185">Reference proteome</keyword>
<evidence type="ECO:0000256" key="1">
    <source>
        <dbReference type="SAM" id="MobiDB-lite"/>
    </source>
</evidence>
<keyword evidence="2" id="KW-0472">Membrane</keyword>
<dbReference type="Proteomes" id="UP000016933">
    <property type="component" value="Unassembled WGS sequence"/>
</dbReference>
<dbReference type="OrthoDB" id="10477971at2759"/>
<keyword evidence="2" id="KW-1133">Transmembrane helix</keyword>
<name>M2XI97_DOTSN</name>
<dbReference type="AlphaFoldDB" id="M2XI97"/>
<organism evidence="3 4">
    <name type="scientific">Dothistroma septosporum (strain NZE10 / CBS 128990)</name>
    <name type="common">Red band needle blight fungus</name>
    <name type="synonym">Mycosphaerella pini</name>
    <dbReference type="NCBI Taxonomy" id="675120"/>
    <lineage>
        <taxon>Eukaryota</taxon>
        <taxon>Fungi</taxon>
        <taxon>Dikarya</taxon>
        <taxon>Ascomycota</taxon>
        <taxon>Pezizomycotina</taxon>
        <taxon>Dothideomycetes</taxon>
        <taxon>Dothideomycetidae</taxon>
        <taxon>Mycosphaerellales</taxon>
        <taxon>Mycosphaerellaceae</taxon>
        <taxon>Dothistroma</taxon>
    </lineage>
</organism>
<feature type="transmembrane region" description="Helical" evidence="2">
    <location>
        <begin position="110"/>
        <end position="132"/>
    </location>
</feature>
<protein>
    <submittedName>
        <fullName evidence="3">Uncharacterized protein</fullName>
    </submittedName>
</protein>
<reference evidence="4" key="1">
    <citation type="journal article" date="2012" name="PLoS Genet.">
        <title>The genomes of the fungal plant pathogens Cladosporium fulvum and Dothistroma septosporum reveal adaptation to different hosts and lifestyles but also signatures of common ancestry.</title>
        <authorList>
            <person name="de Wit P.J.G.M."/>
            <person name="van der Burgt A."/>
            <person name="Oekmen B."/>
            <person name="Stergiopoulos I."/>
            <person name="Abd-Elsalam K.A."/>
            <person name="Aerts A.L."/>
            <person name="Bahkali A.H."/>
            <person name="Beenen H.G."/>
            <person name="Chettri P."/>
            <person name="Cox M.P."/>
            <person name="Datema E."/>
            <person name="de Vries R.P."/>
            <person name="Dhillon B."/>
            <person name="Ganley A.R."/>
            <person name="Griffiths S.A."/>
            <person name="Guo Y."/>
            <person name="Hamelin R.C."/>
            <person name="Henrissat B."/>
            <person name="Kabir M.S."/>
            <person name="Jashni M.K."/>
            <person name="Kema G."/>
            <person name="Klaubauf S."/>
            <person name="Lapidus A."/>
            <person name="Levasseur A."/>
            <person name="Lindquist E."/>
            <person name="Mehrabi R."/>
            <person name="Ohm R.A."/>
            <person name="Owen T.J."/>
            <person name="Salamov A."/>
            <person name="Schwelm A."/>
            <person name="Schijlen E."/>
            <person name="Sun H."/>
            <person name="van den Burg H.A."/>
            <person name="van Ham R.C.H.J."/>
            <person name="Zhang S."/>
            <person name="Goodwin S.B."/>
            <person name="Grigoriev I.V."/>
            <person name="Collemare J."/>
            <person name="Bradshaw R.E."/>
        </authorList>
    </citation>
    <scope>NUCLEOTIDE SEQUENCE [LARGE SCALE GENOMIC DNA]</scope>
    <source>
        <strain evidence="4">NZE10 / CBS 128990</strain>
    </source>
</reference>
<dbReference type="EMBL" id="KB446545">
    <property type="protein sequence ID" value="EME39197.1"/>
    <property type="molecule type" value="Genomic_DNA"/>
</dbReference>